<name>A0A1W5D912_9LECA</name>
<reference evidence="5" key="1">
    <citation type="submission" date="2017-03" db="EMBL/GenBank/DDBJ databases">
        <authorList>
            <person name="Sharma R."/>
            <person name="Thines M."/>
        </authorList>
    </citation>
    <scope>NUCLEOTIDE SEQUENCE [LARGE SCALE GENOMIC DNA]</scope>
</reference>
<dbReference type="GO" id="GO:0006357">
    <property type="term" value="P:regulation of transcription by RNA polymerase II"/>
    <property type="evidence" value="ECO:0007669"/>
    <property type="project" value="InterPro"/>
</dbReference>
<evidence type="ECO:0000256" key="2">
    <source>
        <dbReference type="SAM" id="MobiDB-lite"/>
    </source>
</evidence>
<dbReference type="InterPro" id="IPR031658">
    <property type="entry name" value="Cyclin_C_2"/>
</dbReference>
<evidence type="ECO:0000259" key="3">
    <source>
        <dbReference type="Pfam" id="PF16899"/>
    </source>
</evidence>
<evidence type="ECO:0000313" key="5">
    <source>
        <dbReference type="Proteomes" id="UP000192927"/>
    </source>
</evidence>
<dbReference type="Gene3D" id="1.10.472.10">
    <property type="entry name" value="Cyclin-like"/>
    <property type="match status" value="2"/>
</dbReference>
<keyword evidence="5" id="KW-1185">Reference proteome</keyword>
<dbReference type="PANTHER" id="PTHR10026">
    <property type="entry name" value="CYCLIN"/>
    <property type="match status" value="1"/>
</dbReference>
<sequence length="419" mass="46513">MNEDDIYRTSTQYRLWSFTPDSLASLRSTTNSLAADRVRAAIKRLRQSQASGSDAPAAHENGGQSGTVKRLQEQNVIDCLSVEEEKMLVGYYCSKAMELADFCDFPTNVKVGRRPGWQMRSLQHAHDGVQGTAVQYLKRFYLSNSPMTYHPKEMMPSAIFLSTKTENHYTSLKAFVSKLPKTTAEDVVAPEFLLTQGLRFTFDVRHPQRGLEGGLLELLALATGKGQPAASLEKTPIQLQGDMMKVEPTRGAKTVARSPGDLKARIQNAHGKAKDILKTSALLTDAYFLYTPAQIWLATLLLVDEPLALFYLDVKLPPQSGVKLKLVSTLRTCAETLQSSASMSPSGEELKELTRIDKKLYKCRNPEKMDLVGINKAQKREGEGMREDGVAEKIIKKRKLEREKGMKEAEAVFGPPIGS</sequence>
<dbReference type="SUPFAM" id="SSF47954">
    <property type="entry name" value="Cyclin-like"/>
    <property type="match status" value="2"/>
</dbReference>
<dbReference type="AlphaFoldDB" id="A0A1W5D912"/>
<keyword evidence="1" id="KW-0195">Cyclin</keyword>
<dbReference type="InterPro" id="IPR036915">
    <property type="entry name" value="Cyclin-like_sf"/>
</dbReference>
<dbReference type="InterPro" id="IPR043198">
    <property type="entry name" value="Cyclin/Ssn8"/>
</dbReference>
<feature type="domain" description="Cyclin C-terminal" evidence="3">
    <location>
        <begin position="206"/>
        <end position="336"/>
    </location>
</feature>
<accession>A0A1W5D912</accession>
<dbReference type="GO" id="GO:0016538">
    <property type="term" value="F:cyclin-dependent protein serine/threonine kinase regulator activity"/>
    <property type="evidence" value="ECO:0007669"/>
    <property type="project" value="InterPro"/>
</dbReference>
<evidence type="ECO:0000313" key="4">
    <source>
        <dbReference type="EMBL" id="SLM39531.1"/>
    </source>
</evidence>
<dbReference type="EMBL" id="FWEW01003517">
    <property type="protein sequence ID" value="SLM39531.1"/>
    <property type="molecule type" value="Genomic_DNA"/>
</dbReference>
<dbReference type="Proteomes" id="UP000192927">
    <property type="component" value="Unassembled WGS sequence"/>
</dbReference>
<feature type="region of interest" description="Disordered" evidence="2">
    <location>
        <begin position="45"/>
        <end position="68"/>
    </location>
</feature>
<dbReference type="CDD" id="cd20525">
    <property type="entry name" value="CYCLIN_CCNH_rpt2"/>
    <property type="match status" value="1"/>
</dbReference>
<dbReference type="Pfam" id="PF16899">
    <property type="entry name" value="Cyclin_C_2"/>
    <property type="match status" value="1"/>
</dbReference>
<protein>
    <submittedName>
        <fullName evidence="4">CyclinH/Ccl1</fullName>
    </submittedName>
</protein>
<dbReference type="CDD" id="cd20524">
    <property type="entry name" value="CYCLIN_CCNH_rpt1"/>
    <property type="match status" value="1"/>
</dbReference>
<organism evidence="4 5">
    <name type="scientific">Lasallia pustulata</name>
    <dbReference type="NCBI Taxonomy" id="136370"/>
    <lineage>
        <taxon>Eukaryota</taxon>
        <taxon>Fungi</taxon>
        <taxon>Dikarya</taxon>
        <taxon>Ascomycota</taxon>
        <taxon>Pezizomycotina</taxon>
        <taxon>Lecanoromycetes</taxon>
        <taxon>OSLEUM clade</taxon>
        <taxon>Umbilicariomycetidae</taxon>
        <taxon>Umbilicariales</taxon>
        <taxon>Umbilicariaceae</taxon>
        <taxon>Lasallia</taxon>
    </lineage>
</organism>
<evidence type="ECO:0000256" key="1">
    <source>
        <dbReference type="ARBA" id="ARBA00023127"/>
    </source>
</evidence>
<proteinExistence type="predicted"/>